<keyword evidence="3" id="KW-1185">Reference proteome</keyword>
<reference evidence="3" key="1">
    <citation type="journal article" date="2019" name="Int. J. Syst. Evol. Microbiol.">
        <title>The Global Catalogue of Microorganisms (GCM) 10K type strain sequencing project: providing services to taxonomists for standard genome sequencing and annotation.</title>
        <authorList>
            <consortium name="The Broad Institute Genomics Platform"/>
            <consortium name="The Broad Institute Genome Sequencing Center for Infectious Disease"/>
            <person name="Wu L."/>
            <person name="Ma J."/>
        </authorList>
    </citation>
    <scope>NUCLEOTIDE SEQUENCE [LARGE SCALE GENOMIC DNA]</scope>
    <source>
        <strain evidence="3">NBRC 109019</strain>
    </source>
</reference>
<evidence type="ECO:0000313" key="3">
    <source>
        <dbReference type="Proteomes" id="UP001321477"/>
    </source>
</evidence>
<name>A0ABM8H1K9_9MICO</name>
<feature type="region of interest" description="Disordered" evidence="1">
    <location>
        <begin position="1"/>
        <end position="75"/>
    </location>
</feature>
<proteinExistence type="predicted"/>
<evidence type="ECO:0000256" key="1">
    <source>
        <dbReference type="SAM" id="MobiDB-lite"/>
    </source>
</evidence>
<protein>
    <submittedName>
        <fullName evidence="2">Uncharacterized protein</fullName>
    </submittedName>
</protein>
<organism evidence="2 3">
    <name type="scientific">Agromyces marinus</name>
    <dbReference type="NCBI Taxonomy" id="1389020"/>
    <lineage>
        <taxon>Bacteria</taxon>
        <taxon>Bacillati</taxon>
        <taxon>Actinomycetota</taxon>
        <taxon>Actinomycetes</taxon>
        <taxon>Micrococcales</taxon>
        <taxon>Microbacteriaceae</taxon>
        <taxon>Agromyces</taxon>
    </lineage>
</organism>
<gene>
    <name evidence="2" type="ORF">GCM10025870_17110</name>
</gene>
<accession>A0ABM8H1K9</accession>
<dbReference type="Proteomes" id="UP001321477">
    <property type="component" value="Chromosome"/>
</dbReference>
<dbReference type="EMBL" id="AP027734">
    <property type="protein sequence ID" value="BDZ54638.1"/>
    <property type="molecule type" value="Genomic_DNA"/>
</dbReference>
<evidence type="ECO:0000313" key="2">
    <source>
        <dbReference type="EMBL" id="BDZ54638.1"/>
    </source>
</evidence>
<feature type="compositionally biased region" description="Basic and acidic residues" evidence="1">
    <location>
        <begin position="17"/>
        <end position="45"/>
    </location>
</feature>
<sequence>MPQAVDVDPVEPDDAEFAGHGDPEFVRGAEDARGEQVALRDDRGRSGRGIRQQRQPGFEPLFDQAPPATRTRMSG</sequence>